<evidence type="ECO:0000313" key="2">
    <source>
        <dbReference type="Proteomes" id="UP000241587"/>
    </source>
</evidence>
<dbReference type="AlphaFoldDB" id="A0A2T4GIQ0"/>
<dbReference type="EMBL" id="PVEM01000014">
    <property type="protein sequence ID" value="PTD03454.1"/>
    <property type="molecule type" value="Genomic_DNA"/>
</dbReference>
<proteinExistence type="predicted"/>
<comment type="caution">
    <text evidence="1">The sequence shown here is derived from an EMBL/GenBank/DDBJ whole genome shotgun (WGS) entry which is preliminary data.</text>
</comment>
<organism evidence="1 2">
    <name type="scientific">Fusarium culmorum</name>
    <dbReference type="NCBI Taxonomy" id="5516"/>
    <lineage>
        <taxon>Eukaryota</taxon>
        <taxon>Fungi</taxon>
        <taxon>Dikarya</taxon>
        <taxon>Ascomycota</taxon>
        <taxon>Pezizomycotina</taxon>
        <taxon>Sordariomycetes</taxon>
        <taxon>Hypocreomycetidae</taxon>
        <taxon>Hypocreales</taxon>
        <taxon>Nectriaceae</taxon>
        <taxon>Fusarium</taxon>
    </lineage>
</organism>
<dbReference type="Proteomes" id="UP000241587">
    <property type="component" value="Unassembled WGS sequence"/>
</dbReference>
<keyword evidence="2" id="KW-1185">Reference proteome</keyword>
<accession>A0A2T4GIQ0</accession>
<dbReference type="OrthoDB" id="62952at2759"/>
<dbReference type="OMA" id="SFLNCIG"/>
<protein>
    <submittedName>
        <fullName evidence="1">Uncharacterized protein</fullName>
    </submittedName>
</protein>
<sequence>MAPSEEAGLGSPEDVLSGMSPEVRKDAYNKMLVASNPILVFQESASRPVEFFVPGKPTQWPELVLMKCREYNEQETNAVFYGSNHFNFVDTTTQRETSILQAFLVSSTSANAHLLSHMSLSFPALEAAQGQPEAVRLTQGGTHALELVQDYCVNLKILEFYVHKGNAFGLAGEALSESLHKALSQVDARLKALSSLEKIVIRYYHDRPTTEVVQLMQGLGWIVLMGDKEAP</sequence>
<evidence type="ECO:0000313" key="1">
    <source>
        <dbReference type="EMBL" id="PTD03454.1"/>
    </source>
</evidence>
<reference evidence="1 2" key="1">
    <citation type="submission" date="2018-02" db="EMBL/GenBank/DDBJ databases">
        <title>Fusarium culmorum secondary metabolites in fungal-bacterial-plant interactions.</title>
        <authorList>
            <person name="Schmidt R."/>
        </authorList>
    </citation>
    <scope>NUCLEOTIDE SEQUENCE [LARGE SCALE GENOMIC DNA]</scope>
    <source>
        <strain evidence="1 2">PV</strain>
    </source>
</reference>
<gene>
    <name evidence="1" type="ORF">FCULG_00012817</name>
</gene>
<name>A0A2T4GIQ0_FUSCU</name>